<feature type="domain" description="Methyl-accepting transducer" evidence="4">
    <location>
        <begin position="95"/>
        <end position="245"/>
    </location>
</feature>
<dbReference type="AlphaFoldDB" id="B1XWD7"/>
<comment type="similarity">
    <text evidence="2">Belongs to the methyl-accepting chemotaxis (MCP) protein family.</text>
</comment>
<dbReference type="Pfam" id="PF00015">
    <property type="entry name" value="MCPsignal"/>
    <property type="match status" value="1"/>
</dbReference>
<dbReference type="Proteomes" id="UP000001693">
    <property type="component" value="Chromosome"/>
</dbReference>
<keyword evidence="6" id="KW-1185">Reference proteome</keyword>
<protein>
    <submittedName>
        <fullName evidence="5">Methyl-accepting chemotaxis sensory transducer</fullName>
    </submittedName>
</protein>
<dbReference type="RefSeq" id="WP_012346567.1">
    <property type="nucleotide sequence ID" value="NC_010524.1"/>
</dbReference>
<dbReference type="SMART" id="SM00283">
    <property type="entry name" value="MA"/>
    <property type="match status" value="1"/>
</dbReference>
<dbReference type="InterPro" id="IPR004089">
    <property type="entry name" value="MCPsignal_dom"/>
</dbReference>
<dbReference type="PRINTS" id="PR00260">
    <property type="entry name" value="CHEMTRNSDUCR"/>
</dbReference>
<dbReference type="KEGG" id="lch:Lcho_1537"/>
<dbReference type="eggNOG" id="COG0840">
    <property type="taxonomic scope" value="Bacteria"/>
</dbReference>
<dbReference type="PANTHER" id="PTHR32089">
    <property type="entry name" value="METHYL-ACCEPTING CHEMOTAXIS PROTEIN MCPB"/>
    <property type="match status" value="1"/>
</dbReference>
<dbReference type="SUPFAM" id="SSF58104">
    <property type="entry name" value="Methyl-accepting chemotaxis protein (MCP) signaling domain"/>
    <property type="match status" value="1"/>
</dbReference>
<evidence type="ECO:0000313" key="5">
    <source>
        <dbReference type="EMBL" id="ACB33805.1"/>
    </source>
</evidence>
<dbReference type="EMBL" id="CP001013">
    <property type="protein sequence ID" value="ACB33805.1"/>
    <property type="molecule type" value="Genomic_DNA"/>
</dbReference>
<evidence type="ECO:0000259" key="4">
    <source>
        <dbReference type="PROSITE" id="PS50111"/>
    </source>
</evidence>
<name>B1XWD7_LEPCP</name>
<dbReference type="Gene3D" id="1.10.287.950">
    <property type="entry name" value="Methyl-accepting chemotaxis protein"/>
    <property type="match status" value="1"/>
</dbReference>
<sequence length="377" mass="41257" precursor="true">MNARPLSNEASEAPTAAVLPTALAALSSFGAAMAASEAGPWAWLVAAAGGAAVAWLARPRGAQRHHDDRDDAQGARLMVGKVVPVWRRHVEASKQEADKGINHLLESFSSLSDGLSAAAQQSQGDPMGLRAGTTDELLEQHADAIDALLQPMQEARSQREAMLGQVLTLHDDLAELQHIAKEVRQIAAHTNLVALNASIEAHRAGREGQGFTVVAQEVRALASQSDSAGVRIARRIDQLAERISQTRDQALVQSGSDEELRLRARMQARDVIGVLVRDLSRSLQSSRELQAVSLQMSNDLEQIFMGFQFQDRLTQMLDAIGSDMARFADWVDEHQDASQADAARWLEELERTYTMEEQRNHHHGTVDIKRSTGVDFF</sequence>
<dbReference type="InterPro" id="IPR004090">
    <property type="entry name" value="Chemotax_Me-accpt_rcpt"/>
</dbReference>
<organism evidence="5 6">
    <name type="scientific">Leptothrix cholodnii (strain ATCC 51168 / LMG 8142 / SP-6)</name>
    <name type="common">Leptothrix discophora (strain SP-6)</name>
    <dbReference type="NCBI Taxonomy" id="395495"/>
    <lineage>
        <taxon>Bacteria</taxon>
        <taxon>Pseudomonadati</taxon>
        <taxon>Pseudomonadota</taxon>
        <taxon>Betaproteobacteria</taxon>
        <taxon>Burkholderiales</taxon>
        <taxon>Sphaerotilaceae</taxon>
        <taxon>Leptothrix</taxon>
    </lineage>
</organism>
<proteinExistence type="inferred from homology"/>
<dbReference type="HOGENOM" id="CLU_043262_2_0_4"/>
<dbReference type="PROSITE" id="PS50111">
    <property type="entry name" value="CHEMOTAXIS_TRANSDUC_2"/>
    <property type="match status" value="1"/>
</dbReference>
<dbReference type="GO" id="GO:0016020">
    <property type="term" value="C:membrane"/>
    <property type="evidence" value="ECO:0007669"/>
    <property type="project" value="InterPro"/>
</dbReference>
<evidence type="ECO:0000313" key="6">
    <source>
        <dbReference type="Proteomes" id="UP000001693"/>
    </source>
</evidence>
<evidence type="ECO:0000256" key="2">
    <source>
        <dbReference type="ARBA" id="ARBA00029447"/>
    </source>
</evidence>
<reference evidence="5 6" key="1">
    <citation type="submission" date="2008-03" db="EMBL/GenBank/DDBJ databases">
        <title>Complete sequence of Leptothrix cholodnii SP-6.</title>
        <authorList>
            <consortium name="US DOE Joint Genome Institute"/>
            <person name="Copeland A."/>
            <person name="Lucas S."/>
            <person name="Lapidus A."/>
            <person name="Glavina del Rio T."/>
            <person name="Dalin E."/>
            <person name="Tice H."/>
            <person name="Bruce D."/>
            <person name="Goodwin L."/>
            <person name="Pitluck S."/>
            <person name="Chertkov O."/>
            <person name="Brettin T."/>
            <person name="Detter J.C."/>
            <person name="Han C."/>
            <person name="Kuske C.R."/>
            <person name="Schmutz J."/>
            <person name="Larimer F."/>
            <person name="Land M."/>
            <person name="Hauser L."/>
            <person name="Kyrpides N."/>
            <person name="Lykidis A."/>
            <person name="Emerson D."/>
            <person name="Richardson P."/>
        </authorList>
    </citation>
    <scope>NUCLEOTIDE SEQUENCE [LARGE SCALE GENOMIC DNA]</scope>
    <source>
        <strain evidence="6">ATCC 51168 / LMG 8142 / SP-6</strain>
    </source>
</reference>
<accession>B1XWD7</accession>
<dbReference type="GO" id="GO:0004888">
    <property type="term" value="F:transmembrane signaling receptor activity"/>
    <property type="evidence" value="ECO:0007669"/>
    <property type="project" value="InterPro"/>
</dbReference>
<dbReference type="GO" id="GO:0006935">
    <property type="term" value="P:chemotaxis"/>
    <property type="evidence" value="ECO:0007669"/>
    <property type="project" value="InterPro"/>
</dbReference>
<evidence type="ECO:0000256" key="3">
    <source>
        <dbReference type="PROSITE-ProRule" id="PRU00284"/>
    </source>
</evidence>
<keyword evidence="1 3" id="KW-0807">Transducer</keyword>
<dbReference type="OrthoDB" id="3288815at2"/>
<gene>
    <name evidence="5" type="ordered locus">Lcho_1537</name>
</gene>
<dbReference type="STRING" id="395495.Lcho_1537"/>
<evidence type="ECO:0000256" key="1">
    <source>
        <dbReference type="ARBA" id="ARBA00023224"/>
    </source>
</evidence>
<dbReference type="PANTHER" id="PTHR32089:SF112">
    <property type="entry name" value="LYSOZYME-LIKE PROTEIN-RELATED"/>
    <property type="match status" value="1"/>
</dbReference>
<dbReference type="GO" id="GO:0007165">
    <property type="term" value="P:signal transduction"/>
    <property type="evidence" value="ECO:0007669"/>
    <property type="project" value="UniProtKB-KW"/>
</dbReference>